<dbReference type="Pfam" id="PF06985">
    <property type="entry name" value="HET"/>
    <property type="match status" value="1"/>
</dbReference>
<feature type="region of interest" description="Disordered" evidence="1">
    <location>
        <begin position="543"/>
        <end position="585"/>
    </location>
</feature>
<reference evidence="3 4" key="1">
    <citation type="submission" date="2024-09" db="EMBL/GenBank/DDBJ databases">
        <title>Itraconazole resistance in Madurella fahalii resulting from another homologue of gene encoding cytochrome P450 14-alpha sterol demethylase (CYP51).</title>
        <authorList>
            <person name="Yoshioka I."/>
            <person name="Fahal A.H."/>
            <person name="Kaneko S."/>
            <person name="Yaguchi T."/>
        </authorList>
    </citation>
    <scope>NUCLEOTIDE SEQUENCE [LARGE SCALE GENOMIC DNA]</scope>
    <source>
        <strain evidence="3 4">IFM 68171</strain>
    </source>
</reference>
<evidence type="ECO:0000259" key="2">
    <source>
        <dbReference type="Pfam" id="PF06985"/>
    </source>
</evidence>
<proteinExistence type="predicted"/>
<gene>
    <name evidence="3" type="ORF">MFIFM68171_05798</name>
</gene>
<feature type="compositionally biased region" description="Basic and acidic residues" evidence="1">
    <location>
        <begin position="543"/>
        <end position="574"/>
    </location>
</feature>
<name>A0ABQ0GCU6_9PEZI</name>
<evidence type="ECO:0000313" key="3">
    <source>
        <dbReference type="EMBL" id="GAB1315588.1"/>
    </source>
</evidence>
<dbReference type="Proteomes" id="UP001628179">
    <property type="component" value="Unassembled WGS sequence"/>
</dbReference>
<organism evidence="3 4">
    <name type="scientific">Madurella fahalii</name>
    <dbReference type="NCBI Taxonomy" id="1157608"/>
    <lineage>
        <taxon>Eukaryota</taxon>
        <taxon>Fungi</taxon>
        <taxon>Dikarya</taxon>
        <taxon>Ascomycota</taxon>
        <taxon>Pezizomycotina</taxon>
        <taxon>Sordariomycetes</taxon>
        <taxon>Sordariomycetidae</taxon>
        <taxon>Sordariales</taxon>
        <taxon>Sordariales incertae sedis</taxon>
        <taxon>Madurella</taxon>
    </lineage>
</organism>
<sequence>MAQELEAVENRTETHTLPEPCGVGPESAERSWCLPDGLCERCRQLELSTSAPARRPEIDFGSLDDLAEHGDMSCPFCRLVLMAHTRSVWNVGDTIIVKWDDDRGFYFSNDGERLVYVRSHADADATWSPHQVGRVIPPQVDPELVRSWLATCEDRHGRSAGSNCAPRAGILQSADVPAGLKHLRLIDVERQCLVAATAVDEGRCPRYVTLSYLWGGAKAVLLNCETFQAFSRERGLAAAAVVLPRTIADAMALVARIGERYLWVDSLCIIQDDDEDKADSIMKMDLIYQGSVLNIVAAAGIDSNAGLPGLWPGERDTMQHVEEVLPNVFMTHVSCLFSILSDAKYMTRGWTFQEFILSPRNLIFLENCVYFLCGSGVWSEDTLYDAYPDTRNGNTGRSQNVIRLTTCDSDAWGTFILLLFRYTGRQLSFKADFLNAMAGILNRFCVDTGADHLAGLPLKYFDLALLHWSYQGSRERLGQFPSWSWVGWFGYTTAFAPQWDGTPSDEWLAEHTYIVWYVRDGDKKPRKVFEEVTDSFSREGHRRLEYAKKNEREDTKEHGDEDRRGRNKASDYGRRPPPVPPCVRPDTYNPADYPTEPTMLFSSGSSAILQFWAQTIVLSLEHPRDFDTLKTDFTAVHGDHCEHCGSVRLDSELEARNADKRTVDAVILSSAARSSAGGYPCSPASSVLPNRPFYWVMTIEWEGNLAARKGLGFVFQDCIAAAKPDDVFWREIALV</sequence>
<feature type="region of interest" description="Disordered" evidence="1">
    <location>
        <begin position="1"/>
        <end position="22"/>
    </location>
</feature>
<keyword evidence="4" id="KW-1185">Reference proteome</keyword>
<dbReference type="InterPro" id="IPR010730">
    <property type="entry name" value="HET"/>
</dbReference>
<comment type="caution">
    <text evidence="3">The sequence shown here is derived from an EMBL/GenBank/DDBJ whole genome shotgun (WGS) entry which is preliminary data.</text>
</comment>
<evidence type="ECO:0000256" key="1">
    <source>
        <dbReference type="SAM" id="MobiDB-lite"/>
    </source>
</evidence>
<dbReference type="EMBL" id="BAAFSV010000003">
    <property type="protein sequence ID" value="GAB1315588.1"/>
    <property type="molecule type" value="Genomic_DNA"/>
</dbReference>
<protein>
    <submittedName>
        <fullName evidence="3">Heterokaryon incompatibility protein-domain-containing protein</fullName>
    </submittedName>
</protein>
<dbReference type="RefSeq" id="XP_070917319.1">
    <property type="nucleotide sequence ID" value="XM_071061218.1"/>
</dbReference>
<accession>A0ABQ0GCU6</accession>
<dbReference type="PANTHER" id="PTHR33112">
    <property type="entry name" value="DOMAIN PROTEIN, PUTATIVE-RELATED"/>
    <property type="match status" value="1"/>
</dbReference>
<dbReference type="GeneID" id="98176541"/>
<feature type="domain" description="Heterokaryon incompatibility" evidence="2">
    <location>
        <begin position="207"/>
        <end position="354"/>
    </location>
</feature>
<evidence type="ECO:0000313" key="4">
    <source>
        <dbReference type="Proteomes" id="UP001628179"/>
    </source>
</evidence>
<dbReference type="PANTHER" id="PTHR33112:SF12">
    <property type="entry name" value="HETEROKARYON INCOMPATIBILITY DOMAIN-CONTAINING PROTEIN"/>
    <property type="match status" value="1"/>
</dbReference>